<feature type="domain" description="Myb/SANT-like DNA-binding" evidence="2">
    <location>
        <begin position="8"/>
        <end position="94"/>
    </location>
</feature>
<name>A0A1L8DG88_9DIPT</name>
<dbReference type="AlphaFoldDB" id="A0A1L8DG88"/>
<dbReference type="PANTHER" id="PTHR22666">
    <property type="entry name" value="MYB_SANT-LIKE DNA-BINDING DOMAIN-CONTAINING PROTEIN 1"/>
    <property type="match status" value="1"/>
</dbReference>
<dbReference type="PANTHER" id="PTHR22666:SF3">
    <property type="entry name" value="MYB_SANT-LIKE DNA-BINDING DOMAIN-CONTAINING PROTEIN 1"/>
    <property type="match status" value="1"/>
</dbReference>
<dbReference type="GO" id="GO:0016604">
    <property type="term" value="C:nuclear body"/>
    <property type="evidence" value="ECO:0007669"/>
    <property type="project" value="TreeGrafter"/>
</dbReference>
<dbReference type="InterPro" id="IPR026095">
    <property type="entry name" value="Myb/SANT-like_DNA-bd_dom_prot"/>
</dbReference>
<dbReference type="EMBL" id="GFDF01008615">
    <property type="protein sequence ID" value="JAV05469.1"/>
    <property type="molecule type" value="Transcribed_RNA"/>
</dbReference>
<organism evidence="3">
    <name type="scientific">Nyssomyia neivai</name>
    <dbReference type="NCBI Taxonomy" id="330878"/>
    <lineage>
        <taxon>Eukaryota</taxon>
        <taxon>Metazoa</taxon>
        <taxon>Ecdysozoa</taxon>
        <taxon>Arthropoda</taxon>
        <taxon>Hexapoda</taxon>
        <taxon>Insecta</taxon>
        <taxon>Pterygota</taxon>
        <taxon>Neoptera</taxon>
        <taxon>Endopterygota</taxon>
        <taxon>Diptera</taxon>
        <taxon>Nematocera</taxon>
        <taxon>Psychodoidea</taxon>
        <taxon>Psychodidae</taxon>
        <taxon>Nyssomyia</taxon>
    </lineage>
</organism>
<proteinExistence type="predicted"/>
<evidence type="ECO:0000256" key="1">
    <source>
        <dbReference type="SAM" id="MobiDB-lite"/>
    </source>
</evidence>
<dbReference type="GO" id="GO:0045893">
    <property type="term" value="P:positive regulation of DNA-templated transcription"/>
    <property type="evidence" value="ECO:0007669"/>
    <property type="project" value="TreeGrafter"/>
</dbReference>
<feature type="region of interest" description="Disordered" evidence="1">
    <location>
        <begin position="117"/>
        <end position="160"/>
    </location>
</feature>
<evidence type="ECO:0000313" key="3">
    <source>
        <dbReference type="EMBL" id="JAV05469.1"/>
    </source>
</evidence>
<evidence type="ECO:0000259" key="2">
    <source>
        <dbReference type="Pfam" id="PF13837"/>
    </source>
</evidence>
<dbReference type="InterPro" id="IPR044822">
    <property type="entry name" value="Myb_DNA-bind_4"/>
</dbReference>
<accession>A0A1L8DG88</accession>
<feature type="compositionally biased region" description="Low complexity" evidence="1">
    <location>
        <begin position="127"/>
        <end position="147"/>
    </location>
</feature>
<protein>
    <submittedName>
        <fullName evidence="3">Putative transcription factor gt-2</fullName>
    </submittedName>
</protein>
<dbReference type="Pfam" id="PF13837">
    <property type="entry name" value="Myb_DNA-bind_4"/>
    <property type="match status" value="1"/>
</dbReference>
<reference evidence="3" key="1">
    <citation type="submission" date="2016-12" db="EMBL/GenBank/DDBJ databases">
        <title>An insight into the sialome and mialome of the sand fly, Nyssomyia neivai.</title>
        <authorList>
            <person name="Sebastian V."/>
            <person name="Goulart T.M."/>
            <person name="Oliveira W."/>
            <person name="Calvo E."/>
            <person name="Oliveira L.F."/>
            <person name="Pinto M.C."/>
            <person name="Rosselino A.M."/>
            <person name="Ribeiro J.M."/>
        </authorList>
    </citation>
    <scope>NUCLEOTIDE SEQUENCE</scope>
</reference>
<dbReference type="Gene3D" id="1.10.10.60">
    <property type="entry name" value="Homeodomain-like"/>
    <property type="match status" value="1"/>
</dbReference>
<sequence>MADGNRKRTEWTIPDTTLLISVWRENIDDLRRQKRHKTVMLNMKHELQALGVRKTEQEIASKIKNMTAKYRDEKKKMGTGSSPSDWAFFAQVNEFLGSLPANDDSLVDEGLVGRRSSTLNDSAGEPSGSSTASAAVSGDDSSNSGDSTLPMTRYTKKRKNAGVQLEMLEETKKANKSSELFQTELLKNLKEANEIAKLQATATQALADILRNAPPQ</sequence>